<name>A0A7G9QAU4_9SPHI</name>
<evidence type="ECO:0000256" key="8">
    <source>
        <dbReference type="SAM" id="SignalP"/>
    </source>
</evidence>
<evidence type="ECO:0000256" key="3">
    <source>
        <dbReference type="ARBA" id="ARBA00023136"/>
    </source>
</evidence>
<evidence type="ECO:0000313" key="10">
    <source>
        <dbReference type="Proteomes" id="UP000515806"/>
    </source>
</evidence>
<feature type="lipid moiety-binding region" description="S-diacylglycerol cysteine" evidence="7">
    <location>
        <position position="23"/>
    </location>
</feature>
<keyword evidence="2 8" id="KW-0732">Signal</keyword>
<dbReference type="Proteomes" id="UP000515806">
    <property type="component" value="Chromosome"/>
</dbReference>
<dbReference type="EMBL" id="CP060723">
    <property type="protein sequence ID" value="QNN40469.1"/>
    <property type="molecule type" value="Genomic_DNA"/>
</dbReference>
<evidence type="ECO:0000256" key="5">
    <source>
        <dbReference type="ARBA" id="ARBA00023288"/>
    </source>
</evidence>
<dbReference type="PIRSF" id="PIRSF002854">
    <property type="entry name" value="MetQ"/>
    <property type="match status" value="1"/>
</dbReference>
<evidence type="ECO:0000313" key="9">
    <source>
        <dbReference type="EMBL" id="QNN40469.1"/>
    </source>
</evidence>
<dbReference type="SUPFAM" id="SSF53850">
    <property type="entry name" value="Periplasmic binding protein-like II"/>
    <property type="match status" value="1"/>
</dbReference>
<dbReference type="Gene3D" id="3.40.190.10">
    <property type="entry name" value="Periplasmic binding protein-like II"/>
    <property type="match status" value="2"/>
</dbReference>
<dbReference type="NCBIfam" id="TIGR00363">
    <property type="entry name" value="MetQ/NlpA family lipoprotein"/>
    <property type="match status" value="1"/>
</dbReference>
<dbReference type="PROSITE" id="PS51257">
    <property type="entry name" value="PROKAR_LIPOPROTEIN"/>
    <property type="match status" value="1"/>
</dbReference>
<accession>A0A7G9QAU4</accession>
<dbReference type="GO" id="GO:0016020">
    <property type="term" value="C:membrane"/>
    <property type="evidence" value="ECO:0007669"/>
    <property type="project" value="UniProtKB-SubCell"/>
</dbReference>
<proteinExistence type="inferred from homology"/>
<protein>
    <recommendedName>
        <fullName evidence="6">Lipoprotein</fullName>
    </recommendedName>
</protein>
<organism evidence="9 10">
    <name type="scientific">Pedobacter roseus</name>
    <dbReference type="NCBI Taxonomy" id="336820"/>
    <lineage>
        <taxon>Bacteria</taxon>
        <taxon>Pseudomonadati</taxon>
        <taxon>Bacteroidota</taxon>
        <taxon>Sphingobacteriia</taxon>
        <taxon>Sphingobacteriales</taxon>
        <taxon>Sphingobacteriaceae</taxon>
        <taxon>Pedobacter</taxon>
    </lineage>
</organism>
<dbReference type="PANTHER" id="PTHR30429:SF1">
    <property type="entry name" value="D-METHIONINE-BINDING LIPOPROTEIN METQ-RELATED"/>
    <property type="match status" value="1"/>
</dbReference>
<evidence type="ECO:0000256" key="2">
    <source>
        <dbReference type="ARBA" id="ARBA00022729"/>
    </source>
</evidence>
<keyword evidence="5 6" id="KW-0449">Lipoprotein</keyword>
<keyword evidence="10" id="KW-1185">Reference proteome</keyword>
<dbReference type="RefSeq" id="WP_187591192.1">
    <property type="nucleotide sequence ID" value="NZ_CP060723.1"/>
</dbReference>
<keyword evidence="3" id="KW-0472">Membrane</keyword>
<gene>
    <name evidence="9" type="primary">metQ</name>
    <name evidence="9" type="ORF">H9L23_15090</name>
</gene>
<dbReference type="KEGG" id="proe:H9L23_15090"/>
<dbReference type="CDD" id="cd13598">
    <property type="entry name" value="PBP2_lipoprotein_IlpA_like"/>
    <property type="match status" value="1"/>
</dbReference>
<reference evidence="9 10" key="1">
    <citation type="submission" date="2020-08" db="EMBL/GenBank/DDBJ databases">
        <title>Genome sequence of Pedobacter roseus KACC 11594T.</title>
        <authorList>
            <person name="Hyun D.-W."/>
            <person name="Bae J.-W."/>
        </authorList>
    </citation>
    <scope>NUCLEOTIDE SEQUENCE [LARGE SCALE GENOMIC DNA]</scope>
    <source>
        <strain evidence="9 10">KACC 11594</strain>
    </source>
</reference>
<comment type="subcellular location">
    <subcellularLocation>
        <location evidence="1">Membrane</location>
        <topology evidence="1">Lipid-anchor</topology>
    </subcellularLocation>
</comment>
<dbReference type="NCBIfam" id="NF008285">
    <property type="entry name" value="PRK11063.1"/>
    <property type="match status" value="1"/>
</dbReference>
<sequence>MNITFKKRFNSALILSITLLAACSGGAKKNDPNHIIVGVESGPEYTIAQVAQKVAKEKYNLDVELVQFNDYVMPNEALHQGDIDANAYQNKPYLDVQAKQRGYKFAIVGNTFVYPIAGYSRKIKSLKELKDESTIIIPNDPTNSGRSLLLLQTAGLIKLKAGVGLLPTLNDVTENPKKLKILELEAPQLPRSLDDANVTIAVINNTFAAPIGLVSTRDGLFIEDSKSPYVNAIVAREDNKDDDKVKRFVKAYQSPEVEEAAKVAFKGGAIKGW</sequence>
<evidence type="ECO:0000256" key="7">
    <source>
        <dbReference type="PIRSR" id="PIRSR002854-1"/>
    </source>
</evidence>
<comment type="similarity">
    <text evidence="6">Belongs to the nlpA lipoprotein family.</text>
</comment>
<evidence type="ECO:0000256" key="6">
    <source>
        <dbReference type="PIRNR" id="PIRNR002854"/>
    </source>
</evidence>
<keyword evidence="4" id="KW-0564">Palmitate</keyword>
<dbReference type="PANTHER" id="PTHR30429">
    <property type="entry name" value="D-METHIONINE-BINDING LIPOPROTEIN METQ"/>
    <property type="match status" value="1"/>
</dbReference>
<feature type="signal peptide" evidence="8">
    <location>
        <begin position="1"/>
        <end position="21"/>
    </location>
</feature>
<dbReference type="Pfam" id="PF03180">
    <property type="entry name" value="Lipoprotein_9"/>
    <property type="match status" value="1"/>
</dbReference>
<evidence type="ECO:0000256" key="1">
    <source>
        <dbReference type="ARBA" id="ARBA00004635"/>
    </source>
</evidence>
<dbReference type="InterPro" id="IPR004872">
    <property type="entry name" value="Lipoprotein_NlpA"/>
</dbReference>
<evidence type="ECO:0000256" key="4">
    <source>
        <dbReference type="ARBA" id="ARBA00023139"/>
    </source>
</evidence>
<dbReference type="AlphaFoldDB" id="A0A7G9QAU4"/>
<feature type="chain" id="PRO_5028904784" description="Lipoprotein" evidence="8">
    <location>
        <begin position="22"/>
        <end position="273"/>
    </location>
</feature>